<dbReference type="EMBL" id="JAEKLZ010000392">
    <property type="protein sequence ID" value="MBW8728328.1"/>
    <property type="molecule type" value="Genomic_DNA"/>
</dbReference>
<evidence type="ECO:0000313" key="5">
    <source>
        <dbReference type="Proteomes" id="UP000700706"/>
    </source>
</evidence>
<dbReference type="Gene3D" id="3.30.750.24">
    <property type="entry name" value="STAS domain"/>
    <property type="match status" value="1"/>
</dbReference>
<reference evidence="4" key="1">
    <citation type="submission" date="2020-06" db="EMBL/GenBank/DDBJ databases">
        <title>Stable isotope informed genome-resolved metagenomics uncovers potential trophic interactions in rhizosphere soil.</title>
        <authorList>
            <person name="Starr E.P."/>
            <person name="Shi S."/>
            <person name="Blazewicz S.J."/>
            <person name="Koch B.J."/>
            <person name="Probst A.J."/>
            <person name="Hungate B.A."/>
            <person name="Pett-Ridge J."/>
            <person name="Firestone M.K."/>
            <person name="Banfield J.F."/>
        </authorList>
    </citation>
    <scope>NUCLEOTIDE SEQUENCE</scope>
    <source>
        <strain evidence="4">YM_69_17</strain>
    </source>
</reference>
<gene>
    <name evidence="4" type="ORF">JF625_24690</name>
</gene>
<evidence type="ECO:0000256" key="1">
    <source>
        <dbReference type="ARBA" id="ARBA00009013"/>
    </source>
</evidence>
<dbReference type="Pfam" id="PF01740">
    <property type="entry name" value="STAS"/>
    <property type="match status" value="1"/>
</dbReference>
<dbReference type="PANTHER" id="PTHR33495">
    <property type="entry name" value="ANTI-SIGMA FACTOR ANTAGONIST TM_1081-RELATED-RELATED"/>
    <property type="match status" value="1"/>
</dbReference>
<accession>A0A952FNZ9</accession>
<comment type="similarity">
    <text evidence="1 2">Belongs to the anti-sigma-factor antagonist family.</text>
</comment>
<sequence>MAKVTTRTRDGVTIVDVVGGLVSGGDDPGVRGAVRQALDGGATKIALNLGGVDFLNSSGINVLASSHAAVSDRGGKLKLVAVQPKVQEVLTIARLGTVFEIHGTEDEALASFA</sequence>
<protein>
    <recommendedName>
        <fullName evidence="2">Anti-sigma factor antagonist</fullName>
    </recommendedName>
</protein>
<dbReference type="CDD" id="cd07043">
    <property type="entry name" value="STAS_anti-anti-sigma_factors"/>
    <property type="match status" value="1"/>
</dbReference>
<evidence type="ECO:0000313" key="4">
    <source>
        <dbReference type="EMBL" id="MBW8728328.1"/>
    </source>
</evidence>
<proteinExistence type="inferred from homology"/>
<dbReference type="AlphaFoldDB" id="A0A952FNZ9"/>
<dbReference type="PANTHER" id="PTHR33495:SF2">
    <property type="entry name" value="ANTI-SIGMA FACTOR ANTAGONIST TM_1081-RELATED"/>
    <property type="match status" value="1"/>
</dbReference>
<dbReference type="GO" id="GO:0043856">
    <property type="term" value="F:anti-sigma factor antagonist activity"/>
    <property type="evidence" value="ECO:0007669"/>
    <property type="project" value="InterPro"/>
</dbReference>
<dbReference type="InterPro" id="IPR036513">
    <property type="entry name" value="STAS_dom_sf"/>
</dbReference>
<dbReference type="NCBIfam" id="TIGR00377">
    <property type="entry name" value="ant_ant_sig"/>
    <property type="match status" value="1"/>
</dbReference>
<evidence type="ECO:0000259" key="3">
    <source>
        <dbReference type="PROSITE" id="PS50801"/>
    </source>
</evidence>
<name>A0A952FNZ9_9PROT</name>
<dbReference type="PROSITE" id="PS50801">
    <property type="entry name" value="STAS"/>
    <property type="match status" value="1"/>
</dbReference>
<dbReference type="InterPro" id="IPR002645">
    <property type="entry name" value="STAS_dom"/>
</dbReference>
<evidence type="ECO:0000256" key="2">
    <source>
        <dbReference type="RuleBase" id="RU003749"/>
    </source>
</evidence>
<feature type="domain" description="STAS" evidence="3">
    <location>
        <begin position="2"/>
        <end position="112"/>
    </location>
</feature>
<dbReference type="Proteomes" id="UP000700706">
    <property type="component" value="Unassembled WGS sequence"/>
</dbReference>
<comment type="caution">
    <text evidence="4">The sequence shown here is derived from an EMBL/GenBank/DDBJ whole genome shotgun (WGS) entry which is preliminary data.</text>
</comment>
<organism evidence="4 5">
    <name type="scientific">Inquilinus limosus</name>
    <dbReference type="NCBI Taxonomy" id="171674"/>
    <lineage>
        <taxon>Bacteria</taxon>
        <taxon>Pseudomonadati</taxon>
        <taxon>Pseudomonadota</taxon>
        <taxon>Alphaproteobacteria</taxon>
        <taxon>Rhodospirillales</taxon>
        <taxon>Rhodospirillaceae</taxon>
        <taxon>Inquilinus</taxon>
    </lineage>
</organism>
<dbReference type="InterPro" id="IPR003658">
    <property type="entry name" value="Anti-sigma_ant"/>
</dbReference>
<dbReference type="SUPFAM" id="SSF52091">
    <property type="entry name" value="SpoIIaa-like"/>
    <property type="match status" value="1"/>
</dbReference>